<dbReference type="SUPFAM" id="SSF52402">
    <property type="entry name" value="Adenine nucleotide alpha hydrolases-like"/>
    <property type="match status" value="1"/>
</dbReference>
<evidence type="ECO:0000256" key="3">
    <source>
        <dbReference type="ARBA" id="ARBA00012737"/>
    </source>
</evidence>
<comment type="similarity">
    <text evidence="2">Belongs to the asparagine synthetase family.</text>
</comment>
<name>A0A2U2N741_9GAMM</name>
<organism evidence="12 13">
    <name type="scientific">Sediminicurvatus halobius</name>
    <dbReference type="NCBI Taxonomy" id="2182432"/>
    <lineage>
        <taxon>Bacteria</taxon>
        <taxon>Pseudomonadati</taxon>
        <taxon>Pseudomonadota</taxon>
        <taxon>Gammaproteobacteria</taxon>
        <taxon>Chromatiales</taxon>
        <taxon>Ectothiorhodospiraceae</taxon>
        <taxon>Sediminicurvatus</taxon>
    </lineage>
</organism>
<reference evidence="12 13" key="1">
    <citation type="submission" date="2018-05" db="EMBL/GenBank/DDBJ databases">
        <title>Spiribacter halobius sp. nov., a moderately halophilic bacterium isolated from marine solar saltern.</title>
        <authorList>
            <person name="Zheng W.-S."/>
            <person name="Lu D.-C."/>
            <person name="Du Z.-J."/>
        </authorList>
    </citation>
    <scope>NUCLEOTIDE SEQUENCE [LARGE SCALE GENOMIC DNA]</scope>
    <source>
        <strain evidence="12 13">E85</strain>
    </source>
</reference>
<keyword evidence="4 9" id="KW-0547">Nucleotide-binding</keyword>
<evidence type="ECO:0000256" key="9">
    <source>
        <dbReference type="PIRSR" id="PIRSR001589-2"/>
    </source>
</evidence>
<evidence type="ECO:0000256" key="1">
    <source>
        <dbReference type="ARBA" id="ARBA00005187"/>
    </source>
</evidence>
<evidence type="ECO:0000313" key="13">
    <source>
        <dbReference type="Proteomes" id="UP000245474"/>
    </source>
</evidence>
<dbReference type="Gene3D" id="3.60.20.10">
    <property type="entry name" value="Glutamine Phosphoribosylpyrophosphate, subunit 1, domain 1"/>
    <property type="match status" value="1"/>
</dbReference>
<dbReference type="CDD" id="cd01991">
    <property type="entry name" value="Asn_synthase_B_C"/>
    <property type="match status" value="1"/>
</dbReference>
<evidence type="ECO:0000256" key="7">
    <source>
        <dbReference type="ARBA" id="ARBA00048741"/>
    </source>
</evidence>
<dbReference type="SUPFAM" id="SSF56235">
    <property type="entry name" value="N-terminal nucleophile aminohydrolases (Ntn hydrolases)"/>
    <property type="match status" value="1"/>
</dbReference>
<dbReference type="NCBIfam" id="TIGR01536">
    <property type="entry name" value="asn_synth_AEB"/>
    <property type="match status" value="1"/>
</dbReference>
<accession>A0A2U2N741</accession>
<keyword evidence="13" id="KW-1185">Reference proteome</keyword>
<comment type="catalytic activity">
    <reaction evidence="7">
        <text>L-aspartate + L-glutamine + ATP + H2O = L-asparagine + L-glutamate + AMP + diphosphate + H(+)</text>
        <dbReference type="Rhea" id="RHEA:12228"/>
        <dbReference type="ChEBI" id="CHEBI:15377"/>
        <dbReference type="ChEBI" id="CHEBI:15378"/>
        <dbReference type="ChEBI" id="CHEBI:29985"/>
        <dbReference type="ChEBI" id="CHEBI:29991"/>
        <dbReference type="ChEBI" id="CHEBI:30616"/>
        <dbReference type="ChEBI" id="CHEBI:33019"/>
        <dbReference type="ChEBI" id="CHEBI:58048"/>
        <dbReference type="ChEBI" id="CHEBI:58359"/>
        <dbReference type="ChEBI" id="CHEBI:456215"/>
        <dbReference type="EC" id="6.3.5.4"/>
    </reaction>
</comment>
<evidence type="ECO:0000256" key="6">
    <source>
        <dbReference type="ARBA" id="ARBA00022962"/>
    </source>
</evidence>
<dbReference type="InterPro" id="IPR001962">
    <property type="entry name" value="Asn_synthase"/>
</dbReference>
<dbReference type="PROSITE" id="PS51278">
    <property type="entry name" value="GATASE_TYPE_2"/>
    <property type="match status" value="1"/>
</dbReference>
<protein>
    <recommendedName>
        <fullName evidence="3">asparagine synthase (glutamine-hydrolyzing)</fullName>
        <ecNumber evidence="3">6.3.5.4</ecNumber>
    </recommendedName>
</protein>
<dbReference type="InterPro" id="IPR014729">
    <property type="entry name" value="Rossmann-like_a/b/a_fold"/>
</dbReference>
<feature type="binding site" evidence="9">
    <location>
        <begin position="359"/>
        <end position="360"/>
    </location>
    <ligand>
        <name>ATP</name>
        <dbReference type="ChEBI" id="CHEBI:30616"/>
    </ligand>
</feature>
<keyword evidence="5 9" id="KW-0067">ATP-binding</keyword>
<evidence type="ECO:0000259" key="11">
    <source>
        <dbReference type="PROSITE" id="PS51278"/>
    </source>
</evidence>
<feature type="binding site" evidence="9">
    <location>
        <position position="97"/>
    </location>
    <ligand>
        <name>L-glutamine</name>
        <dbReference type="ChEBI" id="CHEBI:58359"/>
    </ligand>
</feature>
<dbReference type="InterPro" id="IPR051786">
    <property type="entry name" value="ASN_synthetase/amidase"/>
</dbReference>
<feature type="binding site" evidence="9">
    <location>
        <position position="285"/>
    </location>
    <ligand>
        <name>ATP</name>
        <dbReference type="ChEBI" id="CHEBI:30616"/>
    </ligand>
</feature>
<dbReference type="EC" id="6.3.5.4" evidence="3"/>
<dbReference type="GO" id="GO:0004066">
    <property type="term" value="F:asparagine synthase (glutamine-hydrolyzing) activity"/>
    <property type="evidence" value="ECO:0007669"/>
    <property type="project" value="UniProtKB-EC"/>
</dbReference>
<keyword evidence="8" id="KW-0028">Amino-acid biosynthesis</keyword>
<evidence type="ECO:0000256" key="5">
    <source>
        <dbReference type="ARBA" id="ARBA00022840"/>
    </source>
</evidence>
<dbReference type="GO" id="GO:0006529">
    <property type="term" value="P:asparagine biosynthetic process"/>
    <property type="evidence" value="ECO:0007669"/>
    <property type="project" value="UniProtKB-KW"/>
</dbReference>
<feature type="domain" description="Glutamine amidotransferase type-2" evidence="11">
    <location>
        <begin position="2"/>
        <end position="209"/>
    </location>
</feature>
<sequence length="606" mass="66646">MCGIAGLCLRDAVDPGALAPVLAALAHRGPDDRGVWAEGSIGLAHTRLSIIDLAGGHQPITSDDGRLVLVANGEIYNHVELRTELEAMGYRFRTHSDCEVIVQGYLAWGEAVLERLHGMFAFALRDGARGAVLLARDRLGIKPLFLRRRGDGFAFGSELKALRPLAGRPEVNPEGLAEYFAHQFAAGPRTLWADTERVLPGEALWLRDGAIERRWQYWRARDVRPASLSLGEAEEAFDGLFEQVLREHLRSDVPIGLFLSGGVDSSILCARLPDLHNEPLEAYGVGFQGHGMTDELPLAQAVAGRFGVAFHPVRPPIEALLGALPASVWAADELMRDFASLPTLLLAEGAAGRHKVIFSGEGGDEAFAGYGRYHPGRLETLAKRLLRPGSGGFRTRGTVPGRLKRALYGDALLSADRASRDPFIRAWQEAPGDWSDLQRRQYVDLMTALPDNLLVKADRMLMHHGIEGRVPFLDHRVVEFGLALPDHLKVRDGQGKWFLKHWASRYLDRGALFARKRGFHVPFRSQVAGERLARLGRALPDHPAVRAHLRPQGVRRLLAADARADRLSQAGFAVFQFALWHRMFIDGDGARPDAGADPIALIEEAS</sequence>
<dbReference type="InterPro" id="IPR017932">
    <property type="entry name" value="GATase_2_dom"/>
</dbReference>
<dbReference type="RefSeq" id="WP_109676369.1">
    <property type="nucleotide sequence ID" value="NZ_CP086615.1"/>
</dbReference>
<dbReference type="Pfam" id="PF00733">
    <property type="entry name" value="Asn_synthase"/>
    <property type="match status" value="1"/>
</dbReference>
<comment type="caution">
    <text evidence="12">The sequence shown here is derived from an EMBL/GenBank/DDBJ whole genome shotgun (WGS) entry which is preliminary data.</text>
</comment>
<dbReference type="PANTHER" id="PTHR43284">
    <property type="entry name" value="ASPARAGINE SYNTHETASE (GLUTAMINE-HYDROLYZING)"/>
    <property type="match status" value="1"/>
</dbReference>
<keyword evidence="8" id="KW-0061">Asparagine biosynthesis</keyword>
<dbReference type="AlphaFoldDB" id="A0A2U2N741"/>
<dbReference type="OrthoDB" id="9763290at2"/>
<dbReference type="InterPro" id="IPR029055">
    <property type="entry name" value="Ntn_hydrolases_N"/>
</dbReference>
<gene>
    <name evidence="12" type="primary">asnB</name>
    <name evidence="12" type="ORF">DEM34_03655</name>
</gene>
<keyword evidence="6 8" id="KW-0315">Glutamine amidotransferase</keyword>
<evidence type="ECO:0000256" key="8">
    <source>
        <dbReference type="PIRSR" id="PIRSR001589-1"/>
    </source>
</evidence>
<dbReference type="Pfam" id="PF13537">
    <property type="entry name" value="GATase_7"/>
    <property type="match status" value="1"/>
</dbReference>
<dbReference type="Gene3D" id="3.40.50.620">
    <property type="entry name" value="HUPs"/>
    <property type="match status" value="1"/>
</dbReference>
<evidence type="ECO:0000256" key="10">
    <source>
        <dbReference type="PIRSR" id="PIRSR001589-3"/>
    </source>
</evidence>
<dbReference type="InterPro" id="IPR006426">
    <property type="entry name" value="Asn_synth_AEB"/>
</dbReference>
<feature type="active site" description="For GATase activity" evidence="8">
    <location>
        <position position="2"/>
    </location>
</feature>
<dbReference type="InterPro" id="IPR033738">
    <property type="entry name" value="AsnB_N"/>
</dbReference>
<dbReference type="Proteomes" id="UP000245474">
    <property type="component" value="Unassembled WGS sequence"/>
</dbReference>
<comment type="pathway">
    <text evidence="1">Amino-acid biosynthesis; L-asparagine biosynthesis; L-asparagine from L-aspartate (L-Gln route): step 1/1.</text>
</comment>
<dbReference type="CDD" id="cd00712">
    <property type="entry name" value="AsnB"/>
    <property type="match status" value="1"/>
</dbReference>
<dbReference type="GO" id="GO:0005524">
    <property type="term" value="F:ATP binding"/>
    <property type="evidence" value="ECO:0007669"/>
    <property type="project" value="UniProtKB-KW"/>
</dbReference>
<dbReference type="GO" id="GO:0005829">
    <property type="term" value="C:cytosol"/>
    <property type="evidence" value="ECO:0007669"/>
    <property type="project" value="TreeGrafter"/>
</dbReference>
<evidence type="ECO:0000256" key="4">
    <source>
        <dbReference type="ARBA" id="ARBA00022741"/>
    </source>
</evidence>
<dbReference type="PIRSF" id="PIRSF001589">
    <property type="entry name" value="Asn_synthetase_glu-h"/>
    <property type="match status" value="1"/>
</dbReference>
<feature type="site" description="Important for beta-aspartyl-AMP intermediate formation" evidence="10">
    <location>
        <position position="361"/>
    </location>
</feature>
<dbReference type="PANTHER" id="PTHR43284:SF1">
    <property type="entry name" value="ASPARAGINE SYNTHETASE"/>
    <property type="match status" value="1"/>
</dbReference>
<proteinExistence type="inferred from homology"/>
<dbReference type="EMBL" id="QFFI01000004">
    <property type="protein sequence ID" value="PWG64903.1"/>
    <property type="molecule type" value="Genomic_DNA"/>
</dbReference>
<evidence type="ECO:0000313" key="12">
    <source>
        <dbReference type="EMBL" id="PWG64903.1"/>
    </source>
</evidence>
<evidence type="ECO:0000256" key="2">
    <source>
        <dbReference type="ARBA" id="ARBA00005752"/>
    </source>
</evidence>